<keyword evidence="2" id="KW-1185">Reference proteome</keyword>
<accession>A0ACD3AJ65</accession>
<evidence type="ECO:0000313" key="2">
    <source>
        <dbReference type="Proteomes" id="UP000308600"/>
    </source>
</evidence>
<name>A0ACD3AJ65_9AGAR</name>
<proteinExistence type="predicted"/>
<organism evidence="1 2">
    <name type="scientific">Pluteus cervinus</name>
    <dbReference type="NCBI Taxonomy" id="181527"/>
    <lineage>
        <taxon>Eukaryota</taxon>
        <taxon>Fungi</taxon>
        <taxon>Dikarya</taxon>
        <taxon>Basidiomycota</taxon>
        <taxon>Agaricomycotina</taxon>
        <taxon>Agaricomycetes</taxon>
        <taxon>Agaricomycetidae</taxon>
        <taxon>Agaricales</taxon>
        <taxon>Pluteineae</taxon>
        <taxon>Pluteaceae</taxon>
        <taxon>Pluteus</taxon>
    </lineage>
</organism>
<reference evidence="1 2" key="1">
    <citation type="journal article" date="2019" name="Nat. Ecol. Evol.">
        <title>Megaphylogeny resolves global patterns of mushroom evolution.</title>
        <authorList>
            <person name="Varga T."/>
            <person name="Krizsan K."/>
            <person name="Foldi C."/>
            <person name="Dima B."/>
            <person name="Sanchez-Garcia M."/>
            <person name="Sanchez-Ramirez S."/>
            <person name="Szollosi G.J."/>
            <person name="Szarkandi J.G."/>
            <person name="Papp V."/>
            <person name="Albert L."/>
            <person name="Andreopoulos W."/>
            <person name="Angelini C."/>
            <person name="Antonin V."/>
            <person name="Barry K.W."/>
            <person name="Bougher N.L."/>
            <person name="Buchanan P."/>
            <person name="Buyck B."/>
            <person name="Bense V."/>
            <person name="Catcheside P."/>
            <person name="Chovatia M."/>
            <person name="Cooper J."/>
            <person name="Damon W."/>
            <person name="Desjardin D."/>
            <person name="Finy P."/>
            <person name="Geml J."/>
            <person name="Haridas S."/>
            <person name="Hughes K."/>
            <person name="Justo A."/>
            <person name="Karasinski D."/>
            <person name="Kautmanova I."/>
            <person name="Kiss B."/>
            <person name="Kocsube S."/>
            <person name="Kotiranta H."/>
            <person name="LaButti K.M."/>
            <person name="Lechner B.E."/>
            <person name="Liimatainen K."/>
            <person name="Lipzen A."/>
            <person name="Lukacs Z."/>
            <person name="Mihaltcheva S."/>
            <person name="Morgado L.N."/>
            <person name="Niskanen T."/>
            <person name="Noordeloos M.E."/>
            <person name="Ohm R.A."/>
            <person name="Ortiz-Santana B."/>
            <person name="Ovrebo C."/>
            <person name="Racz N."/>
            <person name="Riley R."/>
            <person name="Savchenko A."/>
            <person name="Shiryaev A."/>
            <person name="Soop K."/>
            <person name="Spirin V."/>
            <person name="Szebenyi C."/>
            <person name="Tomsovsky M."/>
            <person name="Tulloss R.E."/>
            <person name="Uehling J."/>
            <person name="Grigoriev I.V."/>
            <person name="Vagvolgyi C."/>
            <person name="Papp T."/>
            <person name="Martin F.M."/>
            <person name="Miettinen O."/>
            <person name="Hibbett D.S."/>
            <person name="Nagy L.G."/>
        </authorList>
    </citation>
    <scope>NUCLEOTIDE SEQUENCE [LARGE SCALE GENOMIC DNA]</scope>
    <source>
        <strain evidence="1 2">NL-1719</strain>
    </source>
</reference>
<evidence type="ECO:0000313" key="1">
    <source>
        <dbReference type="EMBL" id="TFK64897.1"/>
    </source>
</evidence>
<dbReference type="EMBL" id="ML208456">
    <property type="protein sequence ID" value="TFK64897.1"/>
    <property type="molecule type" value="Genomic_DNA"/>
</dbReference>
<sequence>MADTMATVEYQSLQLAATLSAAADSLRNCANVAEAFANILRQTTATGAASSSVQGASNHLATPAAKAGKRKAGAIEDGTEEGGKRKRKRQPKDPNAPKRPASSYIIFQNEVRKSMKESHPDVTNTELVALISKQWSEMSEEDKSIYNQAMASAKERYSLDKKAYESRTPEEVAAANAASAAAIEAKKASRGNRSKLNRATPVTPAPPHAAPVAAATSPSNVSSGESTSGDESGSDHEAHHDEEEGEEEDDSDSDEPKSPRRQKKLLQVAHKTPKAKKQKKNI</sequence>
<dbReference type="Proteomes" id="UP000308600">
    <property type="component" value="Unassembled WGS sequence"/>
</dbReference>
<protein>
    <submittedName>
        <fullName evidence="1">HMG-box</fullName>
    </submittedName>
</protein>
<gene>
    <name evidence="1" type="ORF">BDN72DRAFT_801676</name>
</gene>